<evidence type="ECO:0000313" key="5">
    <source>
        <dbReference type="Proteomes" id="UP000535511"/>
    </source>
</evidence>
<feature type="domain" description="Sulfotransferase" evidence="3">
    <location>
        <begin position="6"/>
        <end position="150"/>
    </location>
</feature>
<keyword evidence="2" id="KW-0325">Glycoprotein</keyword>
<sequence>MSRASRHLLVAGAQRCGTTWVHDLLAAHPEIAMARPARPEPKVFLSAEDSARGREWYLRTYFAHADGERILGEKSTSYLEYAEAADRAAEMLGDPLVLVVLRDPVRRARSHWAFSTDHGYEDRPLAEVLERNLEGPLPWTPGRTSVSPYAYLERGRYTDYLAPWLARFGDDVVVAFLDELTTEEAARTRLLERVGVDPALGVPPAEAVNASSHPAPELDEGLVARLREYYRDSDRALRDLVGRALPWPTAD</sequence>
<protein>
    <recommendedName>
        <fullName evidence="3">Sulfotransferase domain-containing protein</fullName>
    </recommendedName>
</protein>
<keyword evidence="5" id="KW-1185">Reference proteome</keyword>
<evidence type="ECO:0000256" key="2">
    <source>
        <dbReference type="ARBA" id="ARBA00023180"/>
    </source>
</evidence>
<evidence type="ECO:0000313" key="4">
    <source>
        <dbReference type="EMBL" id="NYD42899.1"/>
    </source>
</evidence>
<keyword evidence="1" id="KW-0808">Transferase</keyword>
<comment type="caution">
    <text evidence="4">The sequence shown here is derived from an EMBL/GenBank/DDBJ whole genome shotgun (WGS) entry which is preliminary data.</text>
</comment>
<dbReference type="EMBL" id="JACCBG010000001">
    <property type="protein sequence ID" value="NYD42899.1"/>
    <property type="molecule type" value="Genomic_DNA"/>
</dbReference>
<dbReference type="SUPFAM" id="SSF52540">
    <property type="entry name" value="P-loop containing nucleoside triphosphate hydrolases"/>
    <property type="match status" value="1"/>
</dbReference>
<dbReference type="InterPro" id="IPR037359">
    <property type="entry name" value="NST/OST"/>
</dbReference>
<dbReference type="PANTHER" id="PTHR10605:SF56">
    <property type="entry name" value="BIFUNCTIONAL HEPARAN SULFATE N-DEACETYLASE_N-SULFOTRANSFERASE"/>
    <property type="match status" value="1"/>
</dbReference>
<dbReference type="GO" id="GO:0008146">
    <property type="term" value="F:sulfotransferase activity"/>
    <property type="evidence" value="ECO:0007669"/>
    <property type="project" value="InterPro"/>
</dbReference>
<dbReference type="PANTHER" id="PTHR10605">
    <property type="entry name" value="HEPARAN SULFATE SULFOTRANSFERASE"/>
    <property type="match status" value="1"/>
</dbReference>
<dbReference type="AlphaFoldDB" id="A0A7Y9E856"/>
<name>A0A7Y9E856_9ACTN</name>
<gene>
    <name evidence="4" type="ORF">BJZ21_002982</name>
</gene>
<organism evidence="4 5">
    <name type="scientific">Nocardioides panaciterrulae</name>
    <dbReference type="NCBI Taxonomy" id="661492"/>
    <lineage>
        <taxon>Bacteria</taxon>
        <taxon>Bacillati</taxon>
        <taxon>Actinomycetota</taxon>
        <taxon>Actinomycetes</taxon>
        <taxon>Propionibacteriales</taxon>
        <taxon>Nocardioidaceae</taxon>
        <taxon>Nocardioides</taxon>
    </lineage>
</organism>
<accession>A0A7Y9E856</accession>
<dbReference type="InterPro" id="IPR000863">
    <property type="entry name" value="Sulfotransferase_dom"/>
</dbReference>
<dbReference type="Proteomes" id="UP000535511">
    <property type="component" value="Unassembled WGS sequence"/>
</dbReference>
<reference evidence="4 5" key="1">
    <citation type="submission" date="2020-07" db="EMBL/GenBank/DDBJ databases">
        <title>Sequencing the genomes of 1000 actinobacteria strains.</title>
        <authorList>
            <person name="Klenk H.-P."/>
        </authorList>
    </citation>
    <scope>NUCLEOTIDE SEQUENCE [LARGE SCALE GENOMIC DNA]</scope>
    <source>
        <strain evidence="4 5">DSM 21350</strain>
    </source>
</reference>
<dbReference type="RefSeq" id="WP_179664478.1">
    <property type="nucleotide sequence ID" value="NZ_JACCBG010000001.1"/>
</dbReference>
<evidence type="ECO:0000256" key="1">
    <source>
        <dbReference type="ARBA" id="ARBA00022679"/>
    </source>
</evidence>
<dbReference type="Pfam" id="PF00685">
    <property type="entry name" value="Sulfotransfer_1"/>
    <property type="match status" value="1"/>
</dbReference>
<evidence type="ECO:0000259" key="3">
    <source>
        <dbReference type="Pfam" id="PF00685"/>
    </source>
</evidence>
<proteinExistence type="predicted"/>
<dbReference type="Gene3D" id="3.40.50.300">
    <property type="entry name" value="P-loop containing nucleotide triphosphate hydrolases"/>
    <property type="match status" value="1"/>
</dbReference>
<dbReference type="InterPro" id="IPR027417">
    <property type="entry name" value="P-loop_NTPase"/>
</dbReference>